<gene>
    <name evidence="4" type="primary">adh4</name>
    <name evidence="4" type="ORF">DIS24_g1153</name>
</gene>
<dbReference type="GO" id="GO:0004022">
    <property type="term" value="F:alcohol dehydrogenase (NAD+) activity"/>
    <property type="evidence" value="ECO:0007669"/>
    <property type="project" value="TreeGrafter"/>
</dbReference>
<dbReference type="InterPro" id="IPR018211">
    <property type="entry name" value="ADH_Fe_CS"/>
</dbReference>
<dbReference type="InterPro" id="IPR056798">
    <property type="entry name" value="ADH_Fe_C"/>
</dbReference>
<dbReference type="Gene3D" id="1.20.1090.10">
    <property type="entry name" value="Dehydroquinate synthase-like - alpha domain"/>
    <property type="match status" value="1"/>
</dbReference>
<dbReference type="CDD" id="cd08192">
    <property type="entry name" value="MAR-like"/>
    <property type="match status" value="1"/>
</dbReference>
<name>A0AA39Z4T4_9PEZI</name>
<reference evidence="4" key="1">
    <citation type="submission" date="2023-06" db="EMBL/GenBank/DDBJ databases">
        <title>Multi-omics analyses reveal the molecular pathogenesis toolkit of Lasiodiplodia hormozganensis, a cross-kingdom pathogen.</title>
        <authorList>
            <person name="Felix C."/>
            <person name="Meneses R."/>
            <person name="Goncalves M.F.M."/>
            <person name="Tilleman L."/>
            <person name="Duarte A.S."/>
            <person name="Jorrin-Novo J.V."/>
            <person name="Van De Peer Y."/>
            <person name="Deforce D."/>
            <person name="Van Nieuwerburgh F."/>
            <person name="Esteves A.C."/>
            <person name="Alves A."/>
        </authorList>
    </citation>
    <scope>NUCLEOTIDE SEQUENCE</scope>
    <source>
        <strain evidence="4">CBS 339.90</strain>
    </source>
</reference>
<dbReference type="EMBL" id="JAUJDW010000003">
    <property type="protein sequence ID" value="KAK0663715.1"/>
    <property type="molecule type" value="Genomic_DNA"/>
</dbReference>
<keyword evidence="1" id="KW-0560">Oxidoreductase</keyword>
<feature type="domain" description="Fe-containing alcohol dehydrogenase-like C-terminal" evidence="3">
    <location>
        <begin position="245"/>
        <end position="421"/>
    </location>
</feature>
<keyword evidence="5" id="KW-1185">Reference proteome</keyword>
<sequence>MSRGASRLVYSRSFRSGWSVVTSSPTCFVYDTPTTLSRRIIASNANRLSFHPASRHKSTMTDATTNPLSGLWKPTHLKALWYGPNSVKNHLLESLPAENSKAFIVTGSSLATKTPLIQQVEQQLGSKHHAGTFANIKQHAPVAQLDEATEAVIKDPSIDTIISIGGGSPIDSSKAISYRLNEKVGKFLFHITIPTTLSAAECTFNAGYTQEDGTKTGVAHAELAPHVIIYDSKFALETPPQLWMSTGLRALDHAVELLYHPTATEVPAKDVSLSAASRLFSSLPKYRDDPKNEDNITQLQLASFGSLGLLGLNVKGPLGLSHTLGYALGSPYSIPHGITSCLTLGHVVKLKAHDPWAASQVARLAPFIGLTRTGNDQQDAINVGDAILELVRLLGLSKTLKEYNVGEDQVPIIVKRATKQEQGEVYDKVASLVKQLY</sequence>
<dbReference type="PROSITE" id="PS00060">
    <property type="entry name" value="ADH_IRON_2"/>
    <property type="match status" value="1"/>
</dbReference>
<dbReference type="InterPro" id="IPR039697">
    <property type="entry name" value="Alcohol_dehydrogenase_Fe"/>
</dbReference>
<accession>A0AA39Z4T4</accession>
<dbReference type="Proteomes" id="UP001175001">
    <property type="component" value="Unassembled WGS sequence"/>
</dbReference>
<organism evidence="4 5">
    <name type="scientific">Lasiodiplodia hormozganensis</name>
    <dbReference type="NCBI Taxonomy" id="869390"/>
    <lineage>
        <taxon>Eukaryota</taxon>
        <taxon>Fungi</taxon>
        <taxon>Dikarya</taxon>
        <taxon>Ascomycota</taxon>
        <taxon>Pezizomycotina</taxon>
        <taxon>Dothideomycetes</taxon>
        <taxon>Dothideomycetes incertae sedis</taxon>
        <taxon>Botryosphaeriales</taxon>
        <taxon>Botryosphaeriaceae</taxon>
        <taxon>Lasiodiplodia</taxon>
    </lineage>
</organism>
<dbReference type="GO" id="GO:0046872">
    <property type="term" value="F:metal ion binding"/>
    <property type="evidence" value="ECO:0007669"/>
    <property type="project" value="InterPro"/>
</dbReference>
<evidence type="ECO:0000259" key="3">
    <source>
        <dbReference type="Pfam" id="PF25137"/>
    </source>
</evidence>
<dbReference type="Pfam" id="PF00465">
    <property type="entry name" value="Fe-ADH"/>
    <property type="match status" value="1"/>
</dbReference>
<dbReference type="GO" id="GO:0005739">
    <property type="term" value="C:mitochondrion"/>
    <property type="evidence" value="ECO:0007669"/>
    <property type="project" value="TreeGrafter"/>
</dbReference>
<evidence type="ECO:0000256" key="1">
    <source>
        <dbReference type="ARBA" id="ARBA00023002"/>
    </source>
</evidence>
<proteinExistence type="predicted"/>
<dbReference type="AlphaFoldDB" id="A0AA39Z4T4"/>
<evidence type="ECO:0000313" key="5">
    <source>
        <dbReference type="Proteomes" id="UP001175001"/>
    </source>
</evidence>
<dbReference type="InterPro" id="IPR001670">
    <property type="entry name" value="ADH_Fe/GldA"/>
</dbReference>
<dbReference type="PANTHER" id="PTHR11496">
    <property type="entry name" value="ALCOHOL DEHYDROGENASE"/>
    <property type="match status" value="1"/>
</dbReference>
<protein>
    <submittedName>
        <fullName evidence="4">Alcohol dehydrogenase 4</fullName>
    </submittedName>
</protein>
<comment type="caution">
    <text evidence="4">The sequence shown here is derived from an EMBL/GenBank/DDBJ whole genome shotgun (WGS) entry which is preliminary data.</text>
</comment>
<dbReference type="Gene3D" id="3.40.50.1970">
    <property type="match status" value="1"/>
</dbReference>
<evidence type="ECO:0000259" key="2">
    <source>
        <dbReference type="Pfam" id="PF00465"/>
    </source>
</evidence>
<dbReference type="Pfam" id="PF25137">
    <property type="entry name" value="ADH_Fe_C"/>
    <property type="match status" value="1"/>
</dbReference>
<dbReference type="PANTHER" id="PTHR11496:SF97">
    <property type="entry name" value="ALCOHOL DEHYDROGENASE IRON-TYPE_GLYCEROL DEHYDROGENASE GLDA DOMAIN-CONTAINING PROTEIN"/>
    <property type="match status" value="1"/>
</dbReference>
<feature type="domain" description="Alcohol dehydrogenase iron-type/glycerol dehydrogenase GldA" evidence="2">
    <location>
        <begin position="82"/>
        <end position="231"/>
    </location>
</feature>
<evidence type="ECO:0000313" key="4">
    <source>
        <dbReference type="EMBL" id="KAK0663715.1"/>
    </source>
</evidence>
<dbReference type="SUPFAM" id="SSF56796">
    <property type="entry name" value="Dehydroquinate synthase-like"/>
    <property type="match status" value="1"/>
</dbReference>